<keyword evidence="2" id="KW-1185">Reference proteome</keyword>
<organism evidence="1 2">
    <name type="scientific">Acanthocheilonema viteae</name>
    <name type="common">Filarial nematode worm</name>
    <name type="synonym">Dipetalonema viteae</name>
    <dbReference type="NCBI Taxonomy" id="6277"/>
    <lineage>
        <taxon>Eukaryota</taxon>
        <taxon>Metazoa</taxon>
        <taxon>Ecdysozoa</taxon>
        <taxon>Nematoda</taxon>
        <taxon>Chromadorea</taxon>
        <taxon>Rhabditida</taxon>
        <taxon>Spirurina</taxon>
        <taxon>Spiruromorpha</taxon>
        <taxon>Filarioidea</taxon>
        <taxon>Onchocercidae</taxon>
        <taxon>Acanthocheilonema</taxon>
    </lineage>
</organism>
<dbReference type="OrthoDB" id="2544694at2759"/>
<sequence>MCGAKFLNDTAIEIYTERRRGHSYVVKTNGTGQFQAIAGVLFLIGDLEQQLIIHHYCDVDVDDHISANLTWNYRTGLLRQQGKMEAYTILVA</sequence>
<protein>
    <submittedName>
        <fullName evidence="1">Uncharacterized protein</fullName>
    </submittedName>
</protein>
<evidence type="ECO:0000313" key="2">
    <source>
        <dbReference type="Proteomes" id="UP000276991"/>
    </source>
</evidence>
<gene>
    <name evidence="1" type="ORF">NAV_LOCUS10209</name>
</gene>
<evidence type="ECO:0000313" key="1">
    <source>
        <dbReference type="EMBL" id="VBB35418.1"/>
    </source>
</evidence>
<dbReference type="AlphaFoldDB" id="A0A498SP79"/>
<reference evidence="1 2" key="1">
    <citation type="submission" date="2018-08" db="EMBL/GenBank/DDBJ databases">
        <authorList>
            <person name="Laetsch R D."/>
            <person name="Stevens L."/>
            <person name="Kumar S."/>
            <person name="Blaxter L. M."/>
        </authorList>
    </citation>
    <scope>NUCLEOTIDE SEQUENCE [LARGE SCALE GENOMIC DNA]</scope>
</reference>
<name>A0A498SP79_ACAVI</name>
<proteinExistence type="predicted"/>
<accession>A0A498SP79</accession>
<dbReference type="EMBL" id="UPTC01005892">
    <property type="protein sequence ID" value="VBB35418.1"/>
    <property type="molecule type" value="Genomic_DNA"/>
</dbReference>
<dbReference type="Proteomes" id="UP000276991">
    <property type="component" value="Unassembled WGS sequence"/>
</dbReference>